<dbReference type="EMBL" id="LN713927">
    <property type="protein sequence ID" value="CEK42422.1"/>
    <property type="molecule type" value="Genomic_DNA"/>
</dbReference>
<name>A0A0G4E654_PSEFS</name>
<accession>A0A0G4E654</accession>
<dbReference type="AlphaFoldDB" id="A0A0G4E654"/>
<keyword evidence="1" id="KW-0614">Plasmid</keyword>
<sequence>MDIESVLRQSNADPRRMAIDCITLAFSVEKGSIDYKFRLARSEHSL</sequence>
<reference evidence="1" key="1">
    <citation type="submission" date="2014-12" db="EMBL/GenBank/DDBJ databases">
        <authorList>
            <person name="Hall J."/>
        </authorList>
    </citation>
    <scope>NUCLEOTIDE SEQUENCE [LARGE SCALE GENOMIC DNA]</scope>
    <source>
        <strain evidence="1">SBW25</strain>
        <plasmid evidence="1">pQBR55</plasmid>
    </source>
</reference>
<geneLocation type="plasmid" evidence="1">
    <name>pQBR55</name>
</geneLocation>
<organism evidence="1">
    <name type="scientific">Pseudomonas fluorescens (strain SBW25)</name>
    <dbReference type="NCBI Taxonomy" id="216595"/>
    <lineage>
        <taxon>Bacteria</taxon>
        <taxon>Pseudomonadati</taxon>
        <taxon>Pseudomonadota</taxon>
        <taxon>Gammaproteobacteria</taxon>
        <taxon>Pseudomonadales</taxon>
        <taxon>Pseudomonadaceae</taxon>
        <taxon>Pseudomonas</taxon>
    </lineage>
</organism>
<reference evidence="1" key="2">
    <citation type="submission" date="2015-06" db="EMBL/GenBank/DDBJ databases">
        <title>Environmentally co-occuring mercury resistance plasmids are genetically and phenotypically diverse and confer variable context-dependent fitness effects.</title>
        <authorList>
            <person name="Hall J.P.J."/>
            <person name="Harrison E."/>
            <person name="Lilley A.K."/>
            <person name="Paterson S."/>
            <person name="Spiers A.J."/>
            <person name="Brockhurst M.A."/>
        </authorList>
    </citation>
    <scope>NUCLEOTIDE SEQUENCE [LARGE SCALE GENOMIC DNA]</scope>
    <source>
        <strain evidence="1">SBW25</strain>
        <plasmid evidence="1">pQBR55</plasmid>
    </source>
</reference>
<protein>
    <submittedName>
        <fullName evidence="1">Uncharacterized protein</fullName>
    </submittedName>
</protein>
<evidence type="ECO:0000313" key="1">
    <source>
        <dbReference type="EMBL" id="CEK42422.1"/>
    </source>
</evidence>
<proteinExistence type="predicted"/>
<gene>
    <name evidence="1" type="ORF">PQBR55_0043</name>
</gene>